<dbReference type="GO" id="GO:0006412">
    <property type="term" value="P:translation"/>
    <property type="evidence" value="ECO:0007669"/>
    <property type="project" value="InterPro"/>
</dbReference>
<dbReference type="InterPro" id="IPR047867">
    <property type="entry name" value="Ribosomal_uL22_bac/org-type"/>
</dbReference>
<dbReference type="Gene3D" id="3.90.470.10">
    <property type="entry name" value="Ribosomal protein L22/L17"/>
    <property type="match status" value="1"/>
</dbReference>
<dbReference type="Pfam" id="PF00237">
    <property type="entry name" value="Ribosomal_L22"/>
    <property type="match status" value="1"/>
</dbReference>
<evidence type="ECO:0000256" key="4">
    <source>
        <dbReference type="ARBA" id="ARBA00022980"/>
    </source>
</evidence>
<accession>A0AAD9RNN1</accession>
<dbReference type="PANTHER" id="PTHR13501:SF8">
    <property type="entry name" value="LARGE RIBOSOMAL SUBUNIT PROTEIN UL22M"/>
    <property type="match status" value="1"/>
</dbReference>
<sequence>MTLLGTKHFVHAHFILANTKSRDLYCCIYSVIEIIRFRIIFNSLQHVRYSVFFTTTVIKFCAFFKRAQSDTGNPDTEDKEKFKWLNYNKTIFPIQSSEEERRPAYVCHMKANVKYSPKKMWYIAGFVRGMSVDEAVKQLSFMHKKGAVIVKETILEAQKLAVQEHNVEFKSNLWVAESFCGKGYVFKGIRRHAKSRIGIVKYRYCHYFVRLEEGKPPKNYYIPVPETGEEKLEKWMEQMRMRKIPNSL</sequence>
<proteinExistence type="inferred from homology"/>
<evidence type="ECO:0000256" key="5">
    <source>
        <dbReference type="ARBA" id="ARBA00023128"/>
    </source>
</evidence>
<comment type="subcellular location">
    <subcellularLocation>
        <location evidence="1">Mitochondrion</location>
    </subcellularLocation>
</comment>
<dbReference type="SUPFAM" id="SSF54843">
    <property type="entry name" value="Ribosomal protein L22"/>
    <property type="match status" value="1"/>
</dbReference>
<organism evidence="11 12">
    <name type="scientific">Odynerus spinipes</name>
    <dbReference type="NCBI Taxonomy" id="1348599"/>
    <lineage>
        <taxon>Eukaryota</taxon>
        <taxon>Metazoa</taxon>
        <taxon>Ecdysozoa</taxon>
        <taxon>Arthropoda</taxon>
        <taxon>Hexapoda</taxon>
        <taxon>Insecta</taxon>
        <taxon>Pterygota</taxon>
        <taxon>Neoptera</taxon>
        <taxon>Endopterygota</taxon>
        <taxon>Hymenoptera</taxon>
        <taxon>Apocrita</taxon>
        <taxon>Aculeata</taxon>
        <taxon>Vespoidea</taxon>
        <taxon>Vespidae</taxon>
        <taxon>Eumeninae</taxon>
        <taxon>Odynerus</taxon>
    </lineage>
</organism>
<comment type="caution">
    <text evidence="11">The sequence shown here is derived from an EMBL/GenBank/DDBJ whole genome shotgun (WGS) entry which is preliminary data.</text>
</comment>
<keyword evidence="4 10" id="KW-0689">Ribosomal protein</keyword>
<dbReference type="CDD" id="cd00336">
    <property type="entry name" value="Ribosomal_L22"/>
    <property type="match status" value="1"/>
</dbReference>
<evidence type="ECO:0000256" key="8">
    <source>
        <dbReference type="ARBA" id="ARBA00035506"/>
    </source>
</evidence>
<evidence type="ECO:0000256" key="3">
    <source>
        <dbReference type="ARBA" id="ARBA00022946"/>
    </source>
</evidence>
<evidence type="ECO:0000256" key="10">
    <source>
        <dbReference type="RuleBase" id="RU004005"/>
    </source>
</evidence>
<dbReference type="AlphaFoldDB" id="A0AAD9RNN1"/>
<keyword evidence="3" id="KW-0809">Transit peptide</keyword>
<comment type="subunit">
    <text evidence="9">Component of the mitochondrial ribosome large subunit (39S) which comprises a 16S rRNA and about 50 distinct proteins.</text>
</comment>
<keyword evidence="6 10" id="KW-0687">Ribonucleoprotein</keyword>
<dbReference type="InterPro" id="IPR001063">
    <property type="entry name" value="Ribosomal_uL22"/>
</dbReference>
<keyword evidence="12" id="KW-1185">Reference proteome</keyword>
<evidence type="ECO:0000256" key="9">
    <source>
        <dbReference type="ARBA" id="ARBA00038782"/>
    </source>
</evidence>
<dbReference type="Proteomes" id="UP001258017">
    <property type="component" value="Unassembled WGS sequence"/>
</dbReference>
<evidence type="ECO:0000256" key="2">
    <source>
        <dbReference type="ARBA" id="ARBA00009451"/>
    </source>
</evidence>
<evidence type="ECO:0000256" key="1">
    <source>
        <dbReference type="ARBA" id="ARBA00004173"/>
    </source>
</evidence>
<protein>
    <recommendedName>
        <fullName evidence="7">Large ribosomal subunit protein uL22m</fullName>
    </recommendedName>
    <alternativeName>
        <fullName evidence="8">39S ribosomal protein L22, mitochondrial</fullName>
    </alternativeName>
</protein>
<dbReference type="EMBL" id="JAIFRP010000030">
    <property type="protein sequence ID" value="KAK2583064.1"/>
    <property type="molecule type" value="Genomic_DNA"/>
</dbReference>
<dbReference type="FunFam" id="3.90.470.10:FF:000009">
    <property type="entry name" value="39S ribosomal protein L22, mitochondrial"/>
    <property type="match status" value="1"/>
</dbReference>
<dbReference type="GO" id="GO:0005762">
    <property type="term" value="C:mitochondrial large ribosomal subunit"/>
    <property type="evidence" value="ECO:0007669"/>
    <property type="project" value="TreeGrafter"/>
</dbReference>
<dbReference type="GO" id="GO:0003735">
    <property type="term" value="F:structural constituent of ribosome"/>
    <property type="evidence" value="ECO:0007669"/>
    <property type="project" value="InterPro"/>
</dbReference>
<evidence type="ECO:0000256" key="7">
    <source>
        <dbReference type="ARBA" id="ARBA00035286"/>
    </source>
</evidence>
<name>A0AAD9RNN1_9HYME</name>
<gene>
    <name evidence="11" type="ORF">KPH14_009097</name>
</gene>
<evidence type="ECO:0000256" key="6">
    <source>
        <dbReference type="ARBA" id="ARBA00023274"/>
    </source>
</evidence>
<evidence type="ECO:0000313" key="11">
    <source>
        <dbReference type="EMBL" id="KAK2583064.1"/>
    </source>
</evidence>
<evidence type="ECO:0000313" key="12">
    <source>
        <dbReference type="Proteomes" id="UP001258017"/>
    </source>
</evidence>
<reference evidence="11" key="1">
    <citation type="submission" date="2021-08" db="EMBL/GenBank/DDBJ databases">
        <authorList>
            <person name="Misof B."/>
            <person name="Oliver O."/>
            <person name="Podsiadlowski L."/>
            <person name="Donath A."/>
            <person name="Peters R."/>
            <person name="Mayer C."/>
            <person name="Rust J."/>
            <person name="Gunkel S."/>
            <person name="Lesny P."/>
            <person name="Martin S."/>
            <person name="Oeyen J.P."/>
            <person name="Petersen M."/>
            <person name="Panagiotis P."/>
            <person name="Wilbrandt J."/>
            <person name="Tanja T."/>
        </authorList>
    </citation>
    <scope>NUCLEOTIDE SEQUENCE</scope>
    <source>
        <strain evidence="11">GBR_01_08_01A</strain>
        <tissue evidence="11">Thorax + abdomen</tissue>
    </source>
</reference>
<keyword evidence="5" id="KW-0496">Mitochondrion</keyword>
<comment type="similarity">
    <text evidence="2 10">Belongs to the universal ribosomal protein uL22 family.</text>
</comment>
<dbReference type="InterPro" id="IPR036394">
    <property type="entry name" value="Ribosomal_uL22_sf"/>
</dbReference>
<reference evidence="11" key="2">
    <citation type="journal article" date="2023" name="Commun. Biol.">
        <title>Intrasexual cuticular hydrocarbon dimorphism in a wasp sheds light on hydrocarbon biosynthesis genes in Hymenoptera.</title>
        <authorList>
            <person name="Moris V.C."/>
            <person name="Podsiadlowski L."/>
            <person name="Martin S."/>
            <person name="Oeyen J.P."/>
            <person name="Donath A."/>
            <person name="Petersen M."/>
            <person name="Wilbrandt J."/>
            <person name="Misof B."/>
            <person name="Liedtke D."/>
            <person name="Thamm M."/>
            <person name="Scheiner R."/>
            <person name="Schmitt T."/>
            <person name="Niehuis O."/>
        </authorList>
    </citation>
    <scope>NUCLEOTIDE SEQUENCE</scope>
    <source>
        <strain evidence="11">GBR_01_08_01A</strain>
    </source>
</reference>
<dbReference type="PANTHER" id="PTHR13501">
    <property type="entry name" value="CHLOROPLAST 50S RIBOSOMAL PROTEIN L22-RELATED"/>
    <property type="match status" value="1"/>
</dbReference>